<dbReference type="SUPFAM" id="SSF46689">
    <property type="entry name" value="Homeodomain-like"/>
    <property type="match status" value="1"/>
</dbReference>
<evidence type="ECO:0000256" key="2">
    <source>
        <dbReference type="ARBA" id="ARBA00023125"/>
    </source>
</evidence>
<dbReference type="Pfam" id="PF00440">
    <property type="entry name" value="TetR_N"/>
    <property type="match status" value="1"/>
</dbReference>
<dbReference type="InterPro" id="IPR050624">
    <property type="entry name" value="HTH-type_Tx_Regulator"/>
</dbReference>
<dbReference type="InterPro" id="IPR036271">
    <property type="entry name" value="Tet_transcr_reg_TetR-rel_C_sf"/>
</dbReference>
<dbReference type="Pfam" id="PF17934">
    <property type="entry name" value="TetR_C_26"/>
    <property type="match status" value="1"/>
</dbReference>
<dbReference type="InterPro" id="IPR009057">
    <property type="entry name" value="Homeodomain-like_sf"/>
</dbReference>
<comment type="caution">
    <text evidence="5">The sequence shown here is derived from an EMBL/GenBank/DDBJ whole genome shotgun (WGS) entry which is preliminary data.</text>
</comment>
<keyword evidence="1" id="KW-0678">Repressor</keyword>
<dbReference type="Proteomes" id="UP000621492">
    <property type="component" value="Unassembled WGS sequence"/>
</dbReference>
<reference evidence="5" key="2">
    <citation type="submission" date="2020-09" db="EMBL/GenBank/DDBJ databases">
        <authorList>
            <person name="Sun Q."/>
            <person name="Zhou Y."/>
        </authorList>
    </citation>
    <scope>NUCLEOTIDE SEQUENCE</scope>
    <source>
        <strain evidence="5">CGMCC 1.15454</strain>
    </source>
</reference>
<proteinExistence type="predicted"/>
<feature type="domain" description="HTH tetR-type" evidence="4">
    <location>
        <begin position="2"/>
        <end position="62"/>
    </location>
</feature>
<organism evidence="5 6">
    <name type="scientific">Lentibacillus populi</name>
    <dbReference type="NCBI Taxonomy" id="1827502"/>
    <lineage>
        <taxon>Bacteria</taxon>
        <taxon>Bacillati</taxon>
        <taxon>Bacillota</taxon>
        <taxon>Bacilli</taxon>
        <taxon>Bacillales</taxon>
        <taxon>Bacillaceae</taxon>
        <taxon>Lentibacillus</taxon>
    </lineage>
</organism>
<dbReference type="PRINTS" id="PR00455">
    <property type="entry name" value="HTHTETR"/>
</dbReference>
<keyword evidence="2 3" id="KW-0238">DNA-binding</keyword>
<evidence type="ECO:0000313" key="5">
    <source>
        <dbReference type="EMBL" id="GGB38567.1"/>
    </source>
</evidence>
<dbReference type="InterPro" id="IPR001647">
    <property type="entry name" value="HTH_TetR"/>
</dbReference>
<evidence type="ECO:0000256" key="1">
    <source>
        <dbReference type="ARBA" id="ARBA00022491"/>
    </source>
</evidence>
<protein>
    <submittedName>
        <fullName evidence="5">TetR family transcriptional regulator</fullName>
    </submittedName>
</protein>
<dbReference type="Gene3D" id="1.10.357.10">
    <property type="entry name" value="Tetracycline Repressor, domain 2"/>
    <property type="match status" value="1"/>
</dbReference>
<dbReference type="EMBL" id="BMJD01000008">
    <property type="protein sequence ID" value="GGB38567.1"/>
    <property type="molecule type" value="Genomic_DNA"/>
</dbReference>
<evidence type="ECO:0000313" key="6">
    <source>
        <dbReference type="Proteomes" id="UP000621492"/>
    </source>
</evidence>
<dbReference type="PROSITE" id="PS50977">
    <property type="entry name" value="HTH_TETR_2"/>
    <property type="match status" value="1"/>
</dbReference>
<feature type="DNA-binding region" description="H-T-H motif" evidence="3">
    <location>
        <begin position="25"/>
        <end position="44"/>
    </location>
</feature>
<evidence type="ECO:0000256" key="3">
    <source>
        <dbReference type="PROSITE-ProRule" id="PRU00335"/>
    </source>
</evidence>
<keyword evidence="6" id="KW-1185">Reference proteome</keyword>
<name>A0A9W5TW96_9BACI</name>
<dbReference type="SUPFAM" id="SSF48498">
    <property type="entry name" value="Tetracyclin repressor-like, C-terminal domain"/>
    <property type="match status" value="1"/>
</dbReference>
<dbReference type="AlphaFoldDB" id="A0A9W5TW96"/>
<reference evidence="5" key="1">
    <citation type="journal article" date="2014" name="Int. J. Syst. Evol. Microbiol.">
        <title>Complete genome sequence of Corynebacterium casei LMG S-19264T (=DSM 44701T), isolated from a smear-ripened cheese.</title>
        <authorList>
            <consortium name="US DOE Joint Genome Institute (JGI-PGF)"/>
            <person name="Walter F."/>
            <person name="Albersmeier A."/>
            <person name="Kalinowski J."/>
            <person name="Ruckert C."/>
        </authorList>
    </citation>
    <scope>NUCLEOTIDE SEQUENCE</scope>
    <source>
        <strain evidence="5">CGMCC 1.15454</strain>
    </source>
</reference>
<dbReference type="InterPro" id="IPR041603">
    <property type="entry name" value="YvdT_C"/>
</dbReference>
<dbReference type="GO" id="GO:0003677">
    <property type="term" value="F:DNA binding"/>
    <property type="evidence" value="ECO:0007669"/>
    <property type="project" value="UniProtKB-UniRule"/>
</dbReference>
<evidence type="ECO:0000259" key="4">
    <source>
        <dbReference type="PROSITE" id="PS50977"/>
    </source>
</evidence>
<dbReference type="PANTHER" id="PTHR43479:SF8">
    <property type="entry name" value="TRANSCRIPTIONAL REGULATOR, TETR FAMILY"/>
    <property type="match status" value="1"/>
</dbReference>
<dbReference type="RefSeq" id="WP_155554809.1">
    <property type="nucleotide sequence ID" value="NZ_BMJD01000008.1"/>
</dbReference>
<accession>A0A9W5TW96</accession>
<gene>
    <name evidence="5" type="ORF">GCM10011409_15080</name>
</gene>
<dbReference type="PANTHER" id="PTHR43479">
    <property type="entry name" value="ACREF/ENVCD OPERON REPRESSOR-RELATED"/>
    <property type="match status" value="1"/>
</dbReference>
<sequence>MDNKKELIIQSAIDVFREKGIEKAKVSDIVKGAGIAQGTFYLYFSSKFAVMPSIAEVMVEKTLDRIKEKMSGEFSFSDQLEKVIDVVFDLTSEYREVFALIYSGLAATDYLKEWETIYEPYYAWMSEFLDNAKKAGTIRETLHPERTAELLIGLIESVAEQSYLYSEVDLKKVDTKKQEVLKFAGFALGLED</sequence>